<evidence type="ECO:0008006" key="4">
    <source>
        <dbReference type="Google" id="ProtNLM"/>
    </source>
</evidence>
<reference evidence="2" key="1">
    <citation type="submission" date="2020-11" db="EMBL/GenBank/DDBJ databases">
        <title>Kefir isolates.</title>
        <authorList>
            <person name="Marcisauskas S."/>
            <person name="Kim Y."/>
            <person name="Blasche S."/>
        </authorList>
    </citation>
    <scope>NUCLEOTIDE SEQUENCE</scope>
    <source>
        <strain evidence="2">Olga-1</strain>
    </source>
</reference>
<dbReference type="GO" id="GO:0007034">
    <property type="term" value="P:vacuolar transport"/>
    <property type="evidence" value="ECO:0007669"/>
    <property type="project" value="TreeGrafter"/>
</dbReference>
<evidence type="ECO:0000313" key="2">
    <source>
        <dbReference type="EMBL" id="KAG0688614.1"/>
    </source>
</evidence>
<gene>
    <name evidence="2" type="ORF">C6P40_000748</name>
</gene>
<name>A0A9P6WK22_9ASCO</name>
<dbReference type="GO" id="GO:0005768">
    <property type="term" value="C:endosome"/>
    <property type="evidence" value="ECO:0007669"/>
    <property type="project" value="TreeGrafter"/>
</dbReference>
<feature type="region of interest" description="Disordered" evidence="1">
    <location>
        <begin position="112"/>
        <end position="143"/>
    </location>
</feature>
<organism evidence="2 3">
    <name type="scientific">Pichia californica</name>
    <dbReference type="NCBI Taxonomy" id="460514"/>
    <lineage>
        <taxon>Eukaryota</taxon>
        <taxon>Fungi</taxon>
        <taxon>Dikarya</taxon>
        <taxon>Ascomycota</taxon>
        <taxon>Saccharomycotina</taxon>
        <taxon>Pichiomycetes</taxon>
        <taxon>Pichiales</taxon>
        <taxon>Pichiaceae</taxon>
        <taxon>Pichia</taxon>
    </lineage>
</organism>
<accession>A0A9P6WK22</accession>
<protein>
    <recommendedName>
        <fullName evidence="4">VPS4-associated protein 1</fullName>
    </recommendedName>
</protein>
<dbReference type="AlphaFoldDB" id="A0A9P6WK22"/>
<dbReference type="InterPro" id="IPR013640">
    <property type="entry name" value="Vfa1"/>
</dbReference>
<evidence type="ECO:0000313" key="3">
    <source>
        <dbReference type="Proteomes" id="UP000697127"/>
    </source>
</evidence>
<feature type="compositionally biased region" description="Basic and acidic residues" evidence="1">
    <location>
        <begin position="117"/>
        <end position="143"/>
    </location>
</feature>
<comment type="caution">
    <text evidence="2">The sequence shown here is derived from an EMBL/GenBank/DDBJ whole genome shotgun (WGS) entry which is preliminary data.</text>
</comment>
<dbReference type="PANTHER" id="PTHR28218:SF1">
    <property type="entry name" value="VPS4-ASSOCIATED PROTEIN 1"/>
    <property type="match status" value="1"/>
</dbReference>
<dbReference type="EMBL" id="PUHW01000137">
    <property type="protein sequence ID" value="KAG0688614.1"/>
    <property type="molecule type" value="Genomic_DNA"/>
</dbReference>
<evidence type="ECO:0000256" key="1">
    <source>
        <dbReference type="SAM" id="MobiDB-lite"/>
    </source>
</evidence>
<proteinExistence type="predicted"/>
<keyword evidence="3" id="KW-1185">Reference proteome</keyword>
<dbReference type="Proteomes" id="UP000697127">
    <property type="component" value="Unassembled WGS sequence"/>
</dbReference>
<dbReference type="Pfam" id="PF08432">
    <property type="entry name" value="Vfa1"/>
    <property type="match status" value="1"/>
</dbReference>
<sequence length="206" mass="24362">MTTTEQKAPFLNLYQVKHVADTACRACVLCYKPTNTVLITTDKKDWFYVCNIHLKDKTYAKLLYCNDMGKDTEAEWKGKCNDIAKLKQELHKIEKEEKEKLDKEKSWLNNIPSWSSNKKDQAVEEKEKNEEVKEEKTKETLQSELKHNENELKTFERANIKYRLEKVFYRGRLMQDYKKKKQVEIEKKLAEGTLFPTLDGLSTLKK</sequence>
<dbReference type="PANTHER" id="PTHR28218">
    <property type="entry name" value="VPS4-ASSOCIATED PROTEIN 1"/>
    <property type="match status" value="1"/>
</dbReference>